<protein>
    <submittedName>
        <fullName evidence="1">Uncharacterized protein</fullName>
    </submittedName>
</protein>
<evidence type="ECO:0000313" key="1">
    <source>
        <dbReference type="EMBL" id="KAI0028806.1"/>
    </source>
</evidence>
<dbReference type="Proteomes" id="UP000814128">
    <property type="component" value="Unassembled WGS sequence"/>
</dbReference>
<reference evidence="1" key="1">
    <citation type="submission" date="2021-02" db="EMBL/GenBank/DDBJ databases">
        <authorList>
            <consortium name="DOE Joint Genome Institute"/>
            <person name="Ahrendt S."/>
            <person name="Looney B.P."/>
            <person name="Miyauchi S."/>
            <person name="Morin E."/>
            <person name="Drula E."/>
            <person name="Courty P.E."/>
            <person name="Chicoki N."/>
            <person name="Fauchery L."/>
            <person name="Kohler A."/>
            <person name="Kuo A."/>
            <person name="Labutti K."/>
            <person name="Pangilinan J."/>
            <person name="Lipzen A."/>
            <person name="Riley R."/>
            <person name="Andreopoulos W."/>
            <person name="He G."/>
            <person name="Johnson J."/>
            <person name="Barry K.W."/>
            <person name="Grigoriev I.V."/>
            <person name="Nagy L."/>
            <person name="Hibbett D."/>
            <person name="Henrissat B."/>
            <person name="Matheny P.B."/>
            <person name="Labbe J."/>
            <person name="Martin F."/>
        </authorList>
    </citation>
    <scope>NUCLEOTIDE SEQUENCE</scope>
    <source>
        <strain evidence="1">EC-137</strain>
    </source>
</reference>
<organism evidence="1 2">
    <name type="scientific">Vararia minispora EC-137</name>
    <dbReference type="NCBI Taxonomy" id="1314806"/>
    <lineage>
        <taxon>Eukaryota</taxon>
        <taxon>Fungi</taxon>
        <taxon>Dikarya</taxon>
        <taxon>Basidiomycota</taxon>
        <taxon>Agaricomycotina</taxon>
        <taxon>Agaricomycetes</taxon>
        <taxon>Russulales</taxon>
        <taxon>Lachnocladiaceae</taxon>
        <taxon>Vararia</taxon>
    </lineage>
</organism>
<sequence length="538" mass="59650">MPSDLSDDHQLCLRLLNAPTSPGNFPLPGVTEVSTKKLVKKLQENYIHNNAFFGGTIFHNHVMDHLFAMWSIGASAEALEEVYVTHDYEDPVKPSPEPITDSNFVEHLGDANFYSAYTTFFCRALAKDSVADVLDRFVFSPAYNVNPNLPHDKKALKDGEKHPEMLGRFMAGVLHPMIHVGYGAEFGVVQQVAEGLAQTAIHPDYQTPTTPLYLFTTADKYGRGLSRLELPSRNAGPPPLLSFHQVLATDPRFTPAALGFKRPVDGDSIEGGVSYFKTIQNTGPTVMELVNEWYDRWIVGVPEGELEDRLEKMVEDVIVGNVYWYTVSGYAARGKSVFNAEFITMHFVTSAIFLPTLALLPGRTRANTLNPPLPLSSRLLLVRDYLASCAIWYLARYRPSSANMSIPALYAATNSRLSLPRASHAYAPGQAPKREFIENHQKTVPFGASAWLRVVQNAAVHPNEHLIKLVRALGAFDLLYGARSAGAYAGVDKVLDGTIFLRSAVLTMDRLGWAYEEEPLALWDRHGYYDAVEGDDGM</sequence>
<reference evidence="1" key="2">
    <citation type="journal article" date="2022" name="New Phytol.">
        <title>Evolutionary transition to the ectomycorrhizal habit in the genomes of a hyperdiverse lineage of mushroom-forming fungi.</title>
        <authorList>
            <person name="Looney B."/>
            <person name="Miyauchi S."/>
            <person name="Morin E."/>
            <person name="Drula E."/>
            <person name="Courty P.E."/>
            <person name="Kohler A."/>
            <person name="Kuo A."/>
            <person name="LaButti K."/>
            <person name="Pangilinan J."/>
            <person name="Lipzen A."/>
            <person name="Riley R."/>
            <person name="Andreopoulos W."/>
            <person name="He G."/>
            <person name="Johnson J."/>
            <person name="Nolan M."/>
            <person name="Tritt A."/>
            <person name="Barry K.W."/>
            <person name="Grigoriev I.V."/>
            <person name="Nagy L.G."/>
            <person name="Hibbett D."/>
            <person name="Henrissat B."/>
            <person name="Matheny P.B."/>
            <person name="Labbe J."/>
            <person name="Martin F.M."/>
        </authorList>
    </citation>
    <scope>NUCLEOTIDE SEQUENCE</scope>
    <source>
        <strain evidence="1">EC-137</strain>
    </source>
</reference>
<evidence type="ECO:0000313" key="2">
    <source>
        <dbReference type="Proteomes" id="UP000814128"/>
    </source>
</evidence>
<accession>A0ACB8QC02</accession>
<name>A0ACB8QC02_9AGAM</name>
<proteinExistence type="predicted"/>
<comment type="caution">
    <text evidence="1">The sequence shown here is derived from an EMBL/GenBank/DDBJ whole genome shotgun (WGS) entry which is preliminary data.</text>
</comment>
<keyword evidence="2" id="KW-1185">Reference proteome</keyword>
<dbReference type="EMBL" id="MU273721">
    <property type="protein sequence ID" value="KAI0028806.1"/>
    <property type="molecule type" value="Genomic_DNA"/>
</dbReference>
<gene>
    <name evidence="1" type="ORF">K488DRAFT_89369</name>
</gene>